<gene>
    <name evidence="1" type="ORF">KN1_13030</name>
</gene>
<dbReference type="KEGG" id="csty:KN1_13030"/>
<evidence type="ECO:0000313" key="2">
    <source>
        <dbReference type="Proteomes" id="UP000825123"/>
    </source>
</evidence>
<dbReference type="Proteomes" id="UP000825123">
    <property type="component" value="Chromosome"/>
</dbReference>
<dbReference type="EMBL" id="AP024597">
    <property type="protein sequence ID" value="BCU70006.1"/>
    <property type="molecule type" value="Genomic_DNA"/>
</dbReference>
<name>A0A8D5ZIW6_9CREN</name>
<evidence type="ECO:0000313" key="1">
    <source>
        <dbReference type="EMBL" id="BCU70006.1"/>
    </source>
</evidence>
<sequence>MFFKVIITHIIFYEFNINLDRKSDRINGYSHKWMVPCAQGVFSNSHQIR</sequence>
<proteinExistence type="predicted"/>
<organism evidence="1 2">
    <name type="scientific">Stygiolobus caldivivus</name>
    <dbReference type="NCBI Taxonomy" id="2824673"/>
    <lineage>
        <taxon>Archaea</taxon>
        <taxon>Thermoproteota</taxon>
        <taxon>Thermoprotei</taxon>
        <taxon>Sulfolobales</taxon>
        <taxon>Sulfolobaceae</taxon>
        <taxon>Stygiolobus</taxon>
    </lineage>
</organism>
<keyword evidence="2" id="KW-1185">Reference proteome</keyword>
<accession>A0A8D5ZIW6</accession>
<protein>
    <submittedName>
        <fullName evidence="1">Uncharacterized protein</fullName>
    </submittedName>
</protein>
<reference evidence="1 2" key="1">
    <citation type="submission" date="2021-04" db="EMBL/GenBank/DDBJ databases">
        <title>Complete genome sequence of Stygiolobus sp. KN-1.</title>
        <authorList>
            <person name="Nakamura K."/>
            <person name="Sakai H."/>
            <person name="Kurosawa N."/>
        </authorList>
    </citation>
    <scope>NUCLEOTIDE SEQUENCE [LARGE SCALE GENOMIC DNA]</scope>
    <source>
        <strain evidence="1 2">KN-1</strain>
    </source>
</reference>
<dbReference type="AlphaFoldDB" id="A0A8D5ZIW6"/>